<evidence type="ECO:0000256" key="3">
    <source>
        <dbReference type="SAM" id="Phobius"/>
    </source>
</evidence>
<keyword evidence="1" id="KW-0479">Metal-binding</keyword>
<accession>X0SM27</accession>
<feature type="transmembrane region" description="Helical" evidence="3">
    <location>
        <begin position="64"/>
        <end position="87"/>
    </location>
</feature>
<keyword evidence="3" id="KW-1133">Transmembrane helix</keyword>
<feature type="transmembrane region" description="Helical" evidence="3">
    <location>
        <begin position="30"/>
        <end position="52"/>
    </location>
</feature>
<dbReference type="SUPFAM" id="SSF51126">
    <property type="entry name" value="Pectin lyase-like"/>
    <property type="match status" value="1"/>
</dbReference>
<reference evidence="4" key="1">
    <citation type="journal article" date="2014" name="Front. Microbiol.">
        <title>High frequency of phylogenetically diverse reductive dehalogenase-homologous genes in deep subseafloor sedimentary metagenomes.</title>
        <authorList>
            <person name="Kawai M."/>
            <person name="Futagami T."/>
            <person name="Toyoda A."/>
            <person name="Takaki Y."/>
            <person name="Nishi S."/>
            <person name="Hori S."/>
            <person name="Arai W."/>
            <person name="Tsubouchi T."/>
            <person name="Morono Y."/>
            <person name="Uchiyama I."/>
            <person name="Ito T."/>
            <person name="Fujiyama A."/>
            <person name="Inagaki F."/>
            <person name="Takami H."/>
        </authorList>
    </citation>
    <scope>NUCLEOTIDE SEQUENCE</scope>
    <source>
        <strain evidence="4">Expedition CK06-06</strain>
    </source>
</reference>
<sequence>MLGIPMLLWVLLLLFYFRVANIFDAYLMKFPGPMVIWGTMSICPLGAIYLGVKMIRKKQIESLGWVFTTMGTLLLAAFILLIGIPLVNEALRPETPKNPSTPRPVEPQVGLPVFPGAEGFGTRTIAGRGGKIIEVTSLADDGPGTLRAALNELSPRIIVFRVSGIIELKSELQIIQPFVTLAGQTAPGGGVCIKGAGIAIMTHDVLIQHIRVRPGNKGPVDADINDAIAILGRQAETDETYNVVVDHVSASWGEDETVSTWY</sequence>
<dbReference type="EMBL" id="BARS01006017">
    <property type="protein sequence ID" value="GAF82079.1"/>
    <property type="molecule type" value="Genomic_DNA"/>
</dbReference>
<dbReference type="InterPro" id="IPR011050">
    <property type="entry name" value="Pectin_lyase_fold/virulence"/>
</dbReference>
<organism evidence="4">
    <name type="scientific">marine sediment metagenome</name>
    <dbReference type="NCBI Taxonomy" id="412755"/>
    <lineage>
        <taxon>unclassified sequences</taxon>
        <taxon>metagenomes</taxon>
        <taxon>ecological metagenomes</taxon>
    </lineage>
</organism>
<evidence type="ECO:0000256" key="1">
    <source>
        <dbReference type="ARBA" id="ARBA00022723"/>
    </source>
</evidence>
<name>X0SM27_9ZZZZ</name>
<dbReference type="InterPro" id="IPR012334">
    <property type="entry name" value="Pectin_lyas_fold"/>
</dbReference>
<dbReference type="InterPro" id="IPR052063">
    <property type="entry name" value="Polysaccharide_Lyase_1"/>
</dbReference>
<gene>
    <name evidence="4" type="ORF">S01H1_11776</name>
</gene>
<dbReference type="Gene3D" id="2.160.20.10">
    <property type="entry name" value="Single-stranded right-handed beta-helix, Pectin lyase-like"/>
    <property type="match status" value="1"/>
</dbReference>
<protein>
    <submittedName>
        <fullName evidence="4">Uncharacterized protein</fullName>
    </submittedName>
</protein>
<dbReference type="PANTHER" id="PTHR42970">
    <property type="entry name" value="PECTATE LYASE C-RELATED"/>
    <property type="match status" value="1"/>
</dbReference>
<feature type="non-terminal residue" evidence="4">
    <location>
        <position position="262"/>
    </location>
</feature>
<comment type="caution">
    <text evidence="4">The sequence shown here is derived from an EMBL/GenBank/DDBJ whole genome shotgun (WGS) entry which is preliminary data.</text>
</comment>
<evidence type="ECO:0000256" key="2">
    <source>
        <dbReference type="ARBA" id="ARBA00023180"/>
    </source>
</evidence>
<keyword evidence="2" id="KW-0325">Glycoprotein</keyword>
<dbReference type="AlphaFoldDB" id="X0SM27"/>
<keyword evidence="3" id="KW-0472">Membrane</keyword>
<keyword evidence="3" id="KW-0812">Transmembrane</keyword>
<dbReference type="PANTHER" id="PTHR42970:SF1">
    <property type="entry name" value="PECTATE LYASE C-RELATED"/>
    <property type="match status" value="1"/>
</dbReference>
<proteinExistence type="predicted"/>
<evidence type="ECO:0000313" key="4">
    <source>
        <dbReference type="EMBL" id="GAF82079.1"/>
    </source>
</evidence>
<dbReference type="GO" id="GO:0046872">
    <property type="term" value="F:metal ion binding"/>
    <property type="evidence" value="ECO:0007669"/>
    <property type="project" value="UniProtKB-KW"/>
</dbReference>